<evidence type="ECO:0000256" key="1">
    <source>
        <dbReference type="SAM" id="MobiDB-lite"/>
    </source>
</evidence>
<organism evidence="3 4">
    <name type="scientific">Candidatus Accumulibacter appositus</name>
    <dbReference type="NCBI Taxonomy" id="1454003"/>
    <lineage>
        <taxon>Bacteria</taxon>
        <taxon>Pseudomonadati</taxon>
        <taxon>Pseudomonadota</taxon>
        <taxon>Betaproteobacteria</taxon>
        <taxon>Candidatus Accumulibacter</taxon>
    </lineage>
</organism>
<name>A0A011PM45_9PROT</name>
<sequence>MNCSCSLARRPEAGRGRRESAGNCAGQAAVDCGTPRYLKPDAGQPWLEVGAADDPLEHEAEAFSSAVTAGRALPRFLSREQRAPLRRLGDPCAEECPPGSAEERVAEAAESTASEACPLRRASLRADPPDDDDSTPRRGSDQAAGSGGMALPGAVRARLERATGADLGGVLVHHDSAADRAVRQVGARAFTQGEHIWLGGRERPDDLALMAHEVAHVVQQRGTAGGPLQRALDPSNTMAWSWFSAQHRRDDFRGTFDETLGAAPEQSLAIEESLRSGTGVPTDEASRARLDAAFTARMETLVRLNALGLMASHRAGIELKRDQLLNPDRVPEVARDGASDRTAAMASLRDGARALQTLNETRDRLQDSRSTLRGVSVGALHGDICLSMRDCISSWLEDIYTATRYQETLNSARMNGARARSLRDRTVPSGLMRLFFRYWADDLVAWRDRQIGGVSGAISELYQNFPLFKTLDAADVTGDPALADDAALSRRAAEAYAELLNDVDEAIVAIGSADIHPFDLPQAVRATETSLPENVRSEFARIRQDHEVTRFWTTMGLTLAQVAAVFIPVVGPAIAVGIGVASTAIDLENLMDRVDLAQASINPEGEMLGAAAPGAFDYAMAAAQVILTAADIGVLASELRGAGRGALAAADRPPDIESGGRRDVSDATGGGHERPVDADAAARSGEGGHAPPPEHGAPAARRTVLDETAPLEGPQLSPSQRTAEIEAVQAREAQPSSVAGYVDEVQLENGHTWRRRSDGTWCRFSGGPSLCGTDIPGVEPALGPGGRVAVGAEDLARLRETYGLAGDVNTVAAGRTDVPGLEGTVFASGSRGVRAGAAHPLPEATPHVFSPRNNLQFIEHAEEGIANQFIDAVESAGLRPADLEGRTLAMHISEPTGVCSACKAGLSGSPAMAGPLQDLSTRYPGLTIRITWNDAGGAQRFLIVGNGEVLFPR</sequence>
<dbReference type="PATRIC" id="fig|1454003.3.peg.3409"/>
<dbReference type="EMBL" id="JEMX01000081">
    <property type="protein sequence ID" value="EXI78082.1"/>
    <property type="molecule type" value="Genomic_DNA"/>
</dbReference>
<gene>
    <name evidence="3" type="ORF">AW10_03350</name>
</gene>
<feature type="domain" description="eCIS core" evidence="2">
    <location>
        <begin position="151"/>
        <end position="223"/>
    </location>
</feature>
<accession>A0A011PM45</accession>
<proteinExistence type="predicted"/>
<feature type="compositionally biased region" description="Basic and acidic residues" evidence="1">
    <location>
        <begin position="652"/>
        <end position="677"/>
    </location>
</feature>
<protein>
    <recommendedName>
        <fullName evidence="2">eCIS core domain-containing protein</fullName>
    </recommendedName>
</protein>
<feature type="region of interest" description="Disordered" evidence="1">
    <location>
        <begin position="89"/>
        <end position="151"/>
    </location>
</feature>
<evidence type="ECO:0000313" key="4">
    <source>
        <dbReference type="Proteomes" id="UP000021816"/>
    </source>
</evidence>
<dbReference type="Proteomes" id="UP000021816">
    <property type="component" value="Unassembled WGS sequence"/>
</dbReference>
<feature type="compositionally biased region" description="Basic and acidic residues" evidence="1">
    <location>
        <begin position="9"/>
        <end position="20"/>
    </location>
</feature>
<evidence type="ECO:0000313" key="3">
    <source>
        <dbReference type="EMBL" id="EXI78082.1"/>
    </source>
</evidence>
<dbReference type="STRING" id="1454003.AW10_03350"/>
<reference evidence="3 4" key="1">
    <citation type="submission" date="2014-02" db="EMBL/GenBank/DDBJ databases">
        <title>Expanding our view of genomic diversity in Candidatus Accumulibacter clades.</title>
        <authorList>
            <person name="Skennerton C.T."/>
            <person name="Barr J.J."/>
            <person name="Slater F.R."/>
            <person name="Bond P.L."/>
            <person name="Tyson G.W."/>
        </authorList>
    </citation>
    <scope>NUCLEOTIDE SEQUENCE [LARGE SCALE GENOMIC DNA]</scope>
    <source>
        <strain evidence="4">BA-92</strain>
    </source>
</reference>
<feature type="region of interest" description="Disordered" evidence="1">
    <location>
        <begin position="1"/>
        <end position="20"/>
    </location>
</feature>
<dbReference type="AlphaFoldDB" id="A0A011PM45"/>
<evidence type="ECO:0000259" key="2">
    <source>
        <dbReference type="Pfam" id="PF13699"/>
    </source>
</evidence>
<comment type="caution">
    <text evidence="3">The sequence shown here is derived from an EMBL/GenBank/DDBJ whole genome shotgun (WGS) entry which is preliminary data.</text>
</comment>
<dbReference type="Pfam" id="PF13699">
    <property type="entry name" value="eCIS_core"/>
    <property type="match status" value="1"/>
</dbReference>
<dbReference type="InterPro" id="IPR025295">
    <property type="entry name" value="eCIS_core_dom"/>
</dbReference>
<feature type="region of interest" description="Disordered" evidence="1">
    <location>
        <begin position="645"/>
        <end position="698"/>
    </location>
</feature>